<name>A0AA39YNP9_9PEZI</name>
<dbReference type="Proteomes" id="UP001174936">
    <property type="component" value="Unassembled WGS sequence"/>
</dbReference>
<evidence type="ECO:0000313" key="2">
    <source>
        <dbReference type="EMBL" id="KAK0654971.1"/>
    </source>
</evidence>
<reference evidence="2" key="1">
    <citation type="submission" date="2023-06" db="EMBL/GenBank/DDBJ databases">
        <title>Genome-scale phylogeny and comparative genomics of the fungal order Sordariales.</title>
        <authorList>
            <consortium name="Lawrence Berkeley National Laboratory"/>
            <person name="Hensen N."/>
            <person name="Bonometti L."/>
            <person name="Westerberg I."/>
            <person name="Brannstrom I.O."/>
            <person name="Guillou S."/>
            <person name="Cros-Aarteil S."/>
            <person name="Calhoun S."/>
            <person name="Haridas S."/>
            <person name="Kuo A."/>
            <person name="Mondo S."/>
            <person name="Pangilinan J."/>
            <person name="Riley R."/>
            <person name="Labutti K."/>
            <person name="Andreopoulos B."/>
            <person name="Lipzen A."/>
            <person name="Chen C."/>
            <person name="Yanf M."/>
            <person name="Daum C."/>
            <person name="Ng V."/>
            <person name="Clum A."/>
            <person name="Steindorff A."/>
            <person name="Ohm R."/>
            <person name="Martin F."/>
            <person name="Silar P."/>
            <person name="Natvig D."/>
            <person name="Lalanne C."/>
            <person name="Gautier V."/>
            <person name="Ament-Velasquez S.L."/>
            <person name="Kruys A."/>
            <person name="Hutchinson M.I."/>
            <person name="Powell A.J."/>
            <person name="Barry K."/>
            <person name="Miller A.N."/>
            <person name="Grigoriev I.V."/>
            <person name="Debuchy R."/>
            <person name="Gladieux P."/>
            <person name="Thoren M.H."/>
            <person name="Johannesson H."/>
        </authorList>
    </citation>
    <scope>NUCLEOTIDE SEQUENCE</scope>
    <source>
        <strain evidence="2">SMH2532-1</strain>
    </source>
</reference>
<evidence type="ECO:0000313" key="3">
    <source>
        <dbReference type="Proteomes" id="UP001174936"/>
    </source>
</evidence>
<proteinExistence type="predicted"/>
<keyword evidence="1" id="KW-0175">Coiled coil</keyword>
<evidence type="ECO:0000256" key="1">
    <source>
        <dbReference type="SAM" id="Coils"/>
    </source>
</evidence>
<organism evidence="2 3">
    <name type="scientific">Cercophora newfieldiana</name>
    <dbReference type="NCBI Taxonomy" id="92897"/>
    <lineage>
        <taxon>Eukaryota</taxon>
        <taxon>Fungi</taxon>
        <taxon>Dikarya</taxon>
        <taxon>Ascomycota</taxon>
        <taxon>Pezizomycotina</taxon>
        <taxon>Sordariomycetes</taxon>
        <taxon>Sordariomycetidae</taxon>
        <taxon>Sordariales</taxon>
        <taxon>Lasiosphaeriaceae</taxon>
        <taxon>Cercophora</taxon>
    </lineage>
</organism>
<protein>
    <submittedName>
        <fullName evidence="2">Uncharacterized protein</fullName>
    </submittedName>
</protein>
<dbReference type="EMBL" id="JAULSV010000001">
    <property type="protein sequence ID" value="KAK0654971.1"/>
    <property type="molecule type" value="Genomic_DNA"/>
</dbReference>
<keyword evidence="3" id="KW-1185">Reference proteome</keyword>
<gene>
    <name evidence="2" type="ORF">B0T16DRAFT_498298</name>
</gene>
<dbReference type="AlphaFoldDB" id="A0AA39YNP9"/>
<comment type="caution">
    <text evidence="2">The sequence shown here is derived from an EMBL/GenBank/DDBJ whole genome shotgun (WGS) entry which is preliminary data.</text>
</comment>
<accession>A0AA39YNP9</accession>
<sequence length="244" mass="27361">MKVRLYQAVALLQPAGFAPKGGRYPESPGPEPESMIRRLQRSFREQQNVVAALRQKREELRRQIHTIRTNWLNTAQHVHGQQQELNEVYGPGCFTASADDLTTDATHLRSVIENFVIMHAGEAVSQSMAEICHFLNGPAKAGSDHFSDKEKERLQKWIVGTTQWLVLHATRSSQAQHAGINAWKQSAVRSMLEVIGHNLPCNAPTCIAEALAQIFDLALDLDKKLSQQIQHIEWDYSLSGVYSG</sequence>
<feature type="coiled-coil region" evidence="1">
    <location>
        <begin position="36"/>
        <end position="70"/>
    </location>
</feature>